<dbReference type="Proteomes" id="UP001176471">
    <property type="component" value="Unassembled WGS sequence"/>
</dbReference>
<dbReference type="RefSeq" id="WP_304536561.1">
    <property type="nucleotide sequence ID" value="NZ_JAUQOM010000007.1"/>
</dbReference>
<evidence type="ECO:0000313" key="1">
    <source>
        <dbReference type="EMBL" id="MDO7836140.1"/>
    </source>
</evidence>
<organism evidence="1 2">
    <name type="scientific">Sphingobium cyanobacteriorum</name>
    <dbReference type="NCBI Taxonomy" id="3063954"/>
    <lineage>
        <taxon>Bacteria</taxon>
        <taxon>Pseudomonadati</taxon>
        <taxon>Pseudomonadota</taxon>
        <taxon>Alphaproteobacteria</taxon>
        <taxon>Sphingomonadales</taxon>
        <taxon>Sphingomonadaceae</taxon>
        <taxon>Sphingobium</taxon>
    </lineage>
</organism>
<name>A0ABT8ZR04_9SPHN</name>
<gene>
    <name evidence="1" type="ORF">Q4610_13905</name>
</gene>
<keyword evidence="2" id="KW-1185">Reference proteome</keyword>
<accession>A0ABT8ZR04</accession>
<comment type="caution">
    <text evidence="1">The sequence shown here is derived from an EMBL/GenBank/DDBJ whole genome shotgun (WGS) entry which is preliminary data.</text>
</comment>
<proteinExistence type="predicted"/>
<sequence>MFPAIKNDQALLLIFIIYQRLRMQSATFKTSEQDRPAQRRYTDAPVQKEAVSNGNLPCLPGHPILALMAGYEGYSASRHSAFCLPFTSAPSDASLCVGLATILP</sequence>
<reference evidence="1" key="1">
    <citation type="submission" date="2023-07" db="EMBL/GenBank/DDBJ databases">
        <title>Bacterial whole genome sequence for Sphingobium sp. HBC34.</title>
        <authorList>
            <person name="Le V."/>
            <person name="Ko S.-R."/>
            <person name="Ahn C.-Y."/>
            <person name="Oh H.-M."/>
        </authorList>
    </citation>
    <scope>NUCLEOTIDE SEQUENCE</scope>
    <source>
        <strain evidence="1">HBC34</strain>
    </source>
</reference>
<dbReference type="EMBL" id="JAUQOM010000007">
    <property type="protein sequence ID" value="MDO7836140.1"/>
    <property type="molecule type" value="Genomic_DNA"/>
</dbReference>
<evidence type="ECO:0000313" key="2">
    <source>
        <dbReference type="Proteomes" id="UP001176471"/>
    </source>
</evidence>
<protein>
    <submittedName>
        <fullName evidence="1">Uncharacterized protein</fullName>
    </submittedName>
</protein>